<feature type="transmembrane region" description="Helical" evidence="1">
    <location>
        <begin position="34"/>
        <end position="56"/>
    </location>
</feature>
<dbReference type="OrthoDB" id="1099872at2"/>
<evidence type="ECO:0000313" key="2">
    <source>
        <dbReference type="EMBL" id="TDQ79832.1"/>
    </source>
</evidence>
<evidence type="ECO:0000313" key="3">
    <source>
        <dbReference type="Proteomes" id="UP000295292"/>
    </source>
</evidence>
<reference evidence="2 3" key="1">
    <citation type="submission" date="2019-03" db="EMBL/GenBank/DDBJ databases">
        <title>Genomic Encyclopedia of Archaeal and Bacterial Type Strains, Phase II (KMG-II): from individual species to whole genera.</title>
        <authorList>
            <person name="Goeker M."/>
        </authorList>
    </citation>
    <scope>NUCLEOTIDE SEQUENCE [LARGE SCALE GENOMIC DNA]</scope>
    <source>
        <strain evidence="2 3">DSM 28353</strain>
    </source>
</reference>
<keyword evidence="1" id="KW-0472">Membrane</keyword>
<comment type="caution">
    <text evidence="2">The sequence shown here is derived from an EMBL/GenBank/DDBJ whole genome shotgun (WGS) entry which is preliminary data.</text>
</comment>
<feature type="transmembrane region" description="Helical" evidence="1">
    <location>
        <begin position="9"/>
        <end position="28"/>
    </location>
</feature>
<keyword evidence="1" id="KW-1133">Transmembrane helix</keyword>
<keyword evidence="1" id="KW-0812">Transmembrane</keyword>
<dbReference type="EMBL" id="SNYV01000011">
    <property type="protein sequence ID" value="TDQ79832.1"/>
    <property type="molecule type" value="Genomic_DNA"/>
</dbReference>
<organism evidence="2 3">
    <name type="scientific">Sphingobacterium yanglingense</name>
    <dbReference type="NCBI Taxonomy" id="1437280"/>
    <lineage>
        <taxon>Bacteria</taxon>
        <taxon>Pseudomonadati</taxon>
        <taxon>Bacteroidota</taxon>
        <taxon>Sphingobacteriia</taxon>
        <taxon>Sphingobacteriales</taxon>
        <taxon>Sphingobacteriaceae</taxon>
        <taxon>Sphingobacterium</taxon>
    </lineage>
</organism>
<proteinExistence type="predicted"/>
<sequence>MKLRKLKCALLAIVCIAGLSGVIMVLWNLLVPDIFGLTTLTFWQALGLFVLTRLLFGRFGGRRGRGFDPMKSGPMAEKWASMTAEQRKEFICKRRKFGFGSFGRDRFDTVKDEGLNRED</sequence>
<evidence type="ECO:0000256" key="1">
    <source>
        <dbReference type="SAM" id="Phobius"/>
    </source>
</evidence>
<dbReference type="AlphaFoldDB" id="A0A4R6WM26"/>
<dbReference type="RefSeq" id="WP_133583594.1">
    <property type="nucleotide sequence ID" value="NZ_SNYV01000011.1"/>
</dbReference>
<accession>A0A4R6WM26</accession>
<keyword evidence="3" id="KW-1185">Reference proteome</keyword>
<name>A0A4R6WM26_9SPHI</name>
<protein>
    <submittedName>
        <fullName evidence="2">Uncharacterized protein</fullName>
    </submittedName>
</protein>
<gene>
    <name evidence="2" type="ORF">CLV99_1282</name>
</gene>
<dbReference type="Proteomes" id="UP000295292">
    <property type="component" value="Unassembled WGS sequence"/>
</dbReference>